<keyword evidence="1" id="KW-0472">Membrane</keyword>
<dbReference type="VEuPathDB" id="TriTrypDB:TvY486_1104850"/>
<sequence>MPSHWADSSLSRNFAFLFFLIPYFCCGSYAHFGLSAARVPSKEPSAPLLHARLRFPQEVADLKSVFCSRVLASFFPLLTVFHYFRHFCIIWVLILIFSTAYPFLSPNFDFENTYPNNAPDFP</sequence>
<gene>
    <name evidence="2" type="ORF">TVY486_1104850</name>
</gene>
<accession>G0UB14</accession>
<keyword evidence="1" id="KW-1133">Transmembrane helix</keyword>
<feature type="transmembrane region" description="Helical" evidence="1">
    <location>
        <begin position="83"/>
        <end position="104"/>
    </location>
</feature>
<protein>
    <submittedName>
        <fullName evidence="2">Uncharacterized protein</fullName>
    </submittedName>
</protein>
<proteinExistence type="predicted"/>
<evidence type="ECO:0000313" key="2">
    <source>
        <dbReference type="EMBL" id="CCC53001.1"/>
    </source>
</evidence>
<reference evidence="2" key="1">
    <citation type="journal article" date="2012" name="Proc. Natl. Acad. Sci. U.S.A.">
        <title>Antigenic diversity is generated by distinct evolutionary mechanisms in African trypanosome species.</title>
        <authorList>
            <person name="Jackson A.P."/>
            <person name="Berry A."/>
            <person name="Aslett M."/>
            <person name="Allison H.C."/>
            <person name="Burton P."/>
            <person name="Vavrova-Anderson J."/>
            <person name="Brown R."/>
            <person name="Browne H."/>
            <person name="Corton N."/>
            <person name="Hauser H."/>
            <person name="Gamble J."/>
            <person name="Gilderthorp R."/>
            <person name="Marcello L."/>
            <person name="McQuillan J."/>
            <person name="Otto T.D."/>
            <person name="Quail M.A."/>
            <person name="Sanders M.J."/>
            <person name="van Tonder A."/>
            <person name="Ginger M.L."/>
            <person name="Field M.C."/>
            <person name="Barry J.D."/>
            <person name="Hertz-Fowler C."/>
            <person name="Berriman M."/>
        </authorList>
    </citation>
    <scope>NUCLEOTIDE SEQUENCE</scope>
    <source>
        <strain evidence="2">Y486</strain>
    </source>
</reference>
<evidence type="ECO:0000256" key="1">
    <source>
        <dbReference type="SAM" id="Phobius"/>
    </source>
</evidence>
<organism evidence="2">
    <name type="scientific">Trypanosoma vivax (strain Y486)</name>
    <dbReference type="NCBI Taxonomy" id="1055687"/>
    <lineage>
        <taxon>Eukaryota</taxon>
        <taxon>Discoba</taxon>
        <taxon>Euglenozoa</taxon>
        <taxon>Kinetoplastea</taxon>
        <taxon>Metakinetoplastina</taxon>
        <taxon>Trypanosomatida</taxon>
        <taxon>Trypanosomatidae</taxon>
        <taxon>Trypanosoma</taxon>
        <taxon>Duttonella</taxon>
    </lineage>
</organism>
<keyword evidence="1" id="KW-0812">Transmembrane</keyword>
<dbReference type="EMBL" id="HE573027">
    <property type="protein sequence ID" value="CCC53001.1"/>
    <property type="molecule type" value="Genomic_DNA"/>
</dbReference>
<dbReference type="AlphaFoldDB" id="G0UB14"/>
<feature type="transmembrane region" description="Helical" evidence="1">
    <location>
        <begin position="14"/>
        <end position="32"/>
    </location>
</feature>
<name>G0UB14_TRYVY</name>